<evidence type="ECO:0000313" key="2">
    <source>
        <dbReference type="Proteomes" id="UP000241690"/>
    </source>
</evidence>
<protein>
    <submittedName>
        <fullName evidence="1">Uncharacterized protein</fullName>
    </submittedName>
</protein>
<accession>A0A2T4A1E2</accession>
<dbReference type="AlphaFoldDB" id="A0A2T4A1E2"/>
<reference evidence="1 2" key="1">
    <citation type="submission" date="2016-07" db="EMBL/GenBank/DDBJ databases">
        <title>Multiple horizontal gene transfer events from other fungi enriched the ability of initially mycotrophic Trichoderma (Ascomycota) to feed on dead plant biomass.</title>
        <authorList>
            <consortium name="DOE Joint Genome Institute"/>
            <person name="Aerts A."/>
            <person name="Atanasova L."/>
            <person name="Chenthamara K."/>
            <person name="Zhang J."/>
            <person name="Grujic M."/>
            <person name="Henrissat B."/>
            <person name="Kuo A."/>
            <person name="Salamov A."/>
            <person name="Lipzen A."/>
            <person name="Labutti K."/>
            <person name="Barry K."/>
            <person name="Miao Y."/>
            <person name="Rahimi M.J."/>
            <person name="Shen Q."/>
            <person name="Grigoriev I.V."/>
            <person name="Kubicek C.P."/>
            <person name="Druzhinina I.S."/>
        </authorList>
    </citation>
    <scope>NUCLEOTIDE SEQUENCE [LARGE SCALE GENOMIC DNA]</scope>
    <source>
        <strain evidence="1 2">CBS 226.95</strain>
    </source>
</reference>
<gene>
    <name evidence="1" type="ORF">M431DRAFT_523489</name>
</gene>
<dbReference type="EMBL" id="KZ679687">
    <property type="protein sequence ID" value="PTB50793.1"/>
    <property type="molecule type" value="Genomic_DNA"/>
</dbReference>
<proteinExistence type="predicted"/>
<sequence length="111" mass="12882">MSHYQNLSEDVDAHSLAWDTINRPERGPNYQPWREFWPPVNAANLTRAELKAKPWLVWKRDASNPNEKPWYHWCNIFEGEVDVPCKNTESFDCRYCNGKGCHVCTTVAEGG</sequence>
<evidence type="ECO:0000313" key="1">
    <source>
        <dbReference type="EMBL" id="PTB50793.1"/>
    </source>
</evidence>
<dbReference type="RefSeq" id="XP_024770470.1">
    <property type="nucleotide sequence ID" value="XM_024920547.1"/>
</dbReference>
<name>A0A2T4A1E2_TRIHA</name>
<keyword evidence="2" id="KW-1185">Reference proteome</keyword>
<dbReference type="GeneID" id="36629116"/>
<organism evidence="1 2">
    <name type="scientific">Trichoderma harzianum CBS 226.95</name>
    <dbReference type="NCBI Taxonomy" id="983964"/>
    <lineage>
        <taxon>Eukaryota</taxon>
        <taxon>Fungi</taxon>
        <taxon>Dikarya</taxon>
        <taxon>Ascomycota</taxon>
        <taxon>Pezizomycotina</taxon>
        <taxon>Sordariomycetes</taxon>
        <taxon>Hypocreomycetidae</taxon>
        <taxon>Hypocreales</taxon>
        <taxon>Hypocreaceae</taxon>
        <taxon>Trichoderma</taxon>
    </lineage>
</organism>
<dbReference type="Proteomes" id="UP000241690">
    <property type="component" value="Unassembled WGS sequence"/>
</dbReference>